<dbReference type="GO" id="GO:0009035">
    <property type="term" value="F:type I site-specific deoxyribonuclease activity"/>
    <property type="evidence" value="ECO:0007669"/>
    <property type="project" value="UniProtKB-EC"/>
</dbReference>
<dbReference type="GO" id="GO:0003677">
    <property type="term" value="F:DNA binding"/>
    <property type="evidence" value="ECO:0007669"/>
    <property type="project" value="UniProtKB-KW"/>
</dbReference>
<dbReference type="SMART" id="SM00487">
    <property type="entry name" value="DEXDc"/>
    <property type="match status" value="1"/>
</dbReference>
<sequence>MSITTENTFESALVQSLVEQGGYTEGNAPDYSPELGMFKYEVIKFLQESQPKRWDKIYSIHGEDANNRVIQRLYKELDLRGSLDVLRNGFVDYGVRFQMAFFQPASGLNPDAIDLYNKNSLKVYRQIFYSTKNKNSLDVLLSLNGIPVATFELKNQFTGQDVGNALKQYASTRDNREILFAFRKRSLVHFAVDQDEVFMTTKLDGSKTYWLPFNKGANSGKGNPLNPNGYRTAYLWENILQKDSWMEIIQRFVHLQTEEIEVEGKVYKKEKLIFPRYHQLDAVRRISEKVLEVGTGKNYLIQHSAGSGKSNSIAWLVYRLSSLHNATDERIFDSVIVVTDRKVLDQQLQNTIYQFEHKTGVVQKIDKDSSQLASALGYGTNIIITTLQKFPFVVDKVGELPDRKYAVIIDEAHSSQGGEASKKLKEVLAEKSLEKAETEDTDDYNGDDFVREQIERTAASRGQQPNISFFAFTATPKYKTLQVFGDKDSEGKPKPFHLYSMRQAIEEGFILDVLHYYVTYELYFKLTKAIKEDPNLNKKRAAKAIGKFVSLHPHNLAQKTEIIIEHFREIVSKKIGGKAKAMLVCGSRLHAKRYFEEFNRYIKTKGYANEIKILVAFSGKVTDDNYPDGVSEPQMTGYGEKELPAIFDKDEYRILIVADKYQTGFDQPLLHTMYVDKKLSGVKAVQTLSRLNRIHPGKEDTFVLDFANDRQTILDSFQPYYEITSVIEETDVNHLYDLKARLDEFKIYWKEEIEAFANIYFDPKTKLNNSKQQKLLYAFTDPAVDRYKDIPEHERQDEFKKGLRSWTNLYAFLSQIMPFFDAESEKFYAYAKLLQTRLPRRGLSESLQLDDEVALEYYRLQKIKEGSIELQKGEEGELSGTSEAGLKRAKEEKALLSEIINMLNEQFGTEFDEADNLFFDQIEAELMEDETLQTQAKVNKIDTFKFAFDDKFIDKLIGRMDQNQEIFEKILEDKAFGDLVKQLMMKKIYRRMNELV</sequence>
<dbReference type="SUPFAM" id="SSF52540">
    <property type="entry name" value="P-loop containing nucleoside triphosphate hydrolases"/>
    <property type="match status" value="1"/>
</dbReference>
<dbReference type="Pfam" id="PF22679">
    <property type="entry name" value="T1R_D3-like"/>
    <property type="match status" value="1"/>
</dbReference>
<dbReference type="EMBL" id="CP002547">
    <property type="protein sequence ID" value="ADY55197.1"/>
    <property type="molecule type" value="Genomic_DNA"/>
</dbReference>
<dbReference type="HOGENOM" id="CLU_010804_0_0_9"/>
<dbReference type="InterPro" id="IPR027417">
    <property type="entry name" value="P-loop_NTPase"/>
</dbReference>
<name>F0T1T3_SYNGF</name>
<dbReference type="InterPro" id="IPR007409">
    <property type="entry name" value="Restrct_endonuc_type1_HsdR_N"/>
</dbReference>
<dbReference type="RefSeq" id="WP_013624068.1">
    <property type="nucleotide sequence ID" value="NC_015172.1"/>
</dbReference>
<evidence type="ECO:0000313" key="2">
    <source>
        <dbReference type="EMBL" id="ADY55197.1"/>
    </source>
</evidence>
<dbReference type="eggNOG" id="COG0610">
    <property type="taxonomic scope" value="Bacteria"/>
</dbReference>
<reference evidence="3" key="2">
    <citation type="submission" date="2011-02" db="EMBL/GenBank/DDBJ databases">
        <title>The complete genome of Syntrophobotulus glycolicus DSM 8271.</title>
        <authorList>
            <person name="Lucas S."/>
            <person name="Copeland A."/>
            <person name="Lapidus A."/>
            <person name="Bruce D."/>
            <person name="Goodwin L."/>
            <person name="Pitluck S."/>
            <person name="Kyrpides N."/>
            <person name="Mavromatis K."/>
            <person name="Pagani I."/>
            <person name="Ivanova N."/>
            <person name="Mikhailova N."/>
            <person name="Chertkov O."/>
            <person name="Held B."/>
            <person name="Detter J.C."/>
            <person name="Tapia R."/>
            <person name="Han C."/>
            <person name="Land M."/>
            <person name="Hauser L."/>
            <person name="Markowitz V."/>
            <person name="Cheng J.-F."/>
            <person name="Hugenholtz P."/>
            <person name="Woyke T."/>
            <person name="Wu D."/>
            <person name="Spring S."/>
            <person name="Schroeder M."/>
            <person name="Brambilla E."/>
            <person name="Klenk H.-P."/>
            <person name="Eisen J.A."/>
        </authorList>
    </citation>
    <scope>NUCLEOTIDE SEQUENCE [LARGE SCALE GENOMIC DNA]</scope>
    <source>
        <strain evidence="3">DSM 8271 / FlGlyR</strain>
    </source>
</reference>
<dbReference type="PANTHER" id="PTHR42927:SF1">
    <property type="entry name" value="HELICASE SUPERFAMILY 1 AND 2 DOMAIN-CONTAINING PROTEIN"/>
    <property type="match status" value="1"/>
</dbReference>
<keyword evidence="3" id="KW-1185">Reference proteome</keyword>
<dbReference type="STRING" id="645991.Sgly_0848"/>
<feature type="domain" description="Helicase ATP-binding" evidence="1">
    <location>
        <begin position="290"/>
        <end position="494"/>
    </location>
</feature>
<dbReference type="InterPro" id="IPR040980">
    <property type="entry name" value="SWI2_SNF2"/>
</dbReference>
<dbReference type="AlphaFoldDB" id="F0T1T3"/>
<dbReference type="GO" id="GO:0009307">
    <property type="term" value="P:DNA restriction-modification system"/>
    <property type="evidence" value="ECO:0007669"/>
    <property type="project" value="UniProtKB-KW"/>
</dbReference>
<dbReference type="Pfam" id="PF18766">
    <property type="entry name" value="SWI2_SNF2"/>
    <property type="match status" value="1"/>
</dbReference>
<dbReference type="PROSITE" id="PS51192">
    <property type="entry name" value="HELICASE_ATP_BIND_1"/>
    <property type="match status" value="1"/>
</dbReference>
<reference evidence="2 3" key="1">
    <citation type="journal article" date="2011" name="Stand. Genomic Sci.">
        <title>Complete genome sequence of Syntrophobotulus glycolicus type strain (FlGlyR).</title>
        <authorList>
            <person name="Han C."/>
            <person name="Mwirichia R."/>
            <person name="Chertkov O."/>
            <person name="Held B."/>
            <person name="Lapidus A."/>
            <person name="Nolan M."/>
            <person name="Lucas S."/>
            <person name="Hammon N."/>
            <person name="Deshpande S."/>
            <person name="Cheng J.F."/>
            <person name="Tapia R."/>
            <person name="Goodwin L."/>
            <person name="Pitluck S."/>
            <person name="Huntemann M."/>
            <person name="Liolios K."/>
            <person name="Ivanova N."/>
            <person name="Pagani I."/>
            <person name="Mavromatis K."/>
            <person name="Ovchinikova G."/>
            <person name="Pati A."/>
            <person name="Chen A."/>
            <person name="Palaniappan K."/>
            <person name="Land M."/>
            <person name="Hauser L."/>
            <person name="Brambilla E.M."/>
            <person name="Rohde M."/>
            <person name="Spring S."/>
            <person name="Sikorski J."/>
            <person name="Goker M."/>
            <person name="Woyke T."/>
            <person name="Bristow J."/>
            <person name="Eisen J.A."/>
            <person name="Markowitz V."/>
            <person name="Hugenholtz P."/>
            <person name="Kyrpides N.C."/>
            <person name="Klenk H.P."/>
            <person name="Detter J.C."/>
        </authorList>
    </citation>
    <scope>NUCLEOTIDE SEQUENCE [LARGE SCALE GENOMIC DNA]</scope>
    <source>
        <strain evidence="3">DSM 8271 / FlGlyR</strain>
    </source>
</reference>
<dbReference type="InterPro" id="IPR055180">
    <property type="entry name" value="HsdR_RecA-like_helicase_dom_2"/>
</dbReference>
<dbReference type="KEGG" id="sgy:Sgly_0848"/>
<dbReference type="OrthoDB" id="9758243at2"/>
<dbReference type="Pfam" id="PF04313">
    <property type="entry name" value="HSDR_N"/>
    <property type="match status" value="1"/>
</dbReference>
<evidence type="ECO:0000259" key="1">
    <source>
        <dbReference type="PROSITE" id="PS51192"/>
    </source>
</evidence>
<evidence type="ECO:0000313" key="3">
    <source>
        <dbReference type="Proteomes" id="UP000007488"/>
    </source>
</evidence>
<protein>
    <submittedName>
        <fullName evidence="2">Type III restriction protein res subunit</fullName>
    </submittedName>
</protein>
<gene>
    <name evidence="2" type="ordered locus">Sgly_0848</name>
</gene>
<dbReference type="PANTHER" id="PTHR42927">
    <property type="entry name" value="HELICASE SUPERFAMILY 1 AND 2 DOMAIN-CONTAINING PROTEIN"/>
    <property type="match status" value="1"/>
</dbReference>
<proteinExistence type="predicted"/>
<dbReference type="GO" id="GO:0005524">
    <property type="term" value="F:ATP binding"/>
    <property type="evidence" value="ECO:0007669"/>
    <property type="project" value="UniProtKB-KW"/>
</dbReference>
<organism evidence="2 3">
    <name type="scientific">Syntrophobotulus glycolicus (strain DSM 8271 / FlGlyR)</name>
    <dbReference type="NCBI Taxonomy" id="645991"/>
    <lineage>
        <taxon>Bacteria</taxon>
        <taxon>Bacillati</taxon>
        <taxon>Bacillota</taxon>
        <taxon>Clostridia</taxon>
        <taxon>Eubacteriales</taxon>
        <taxon>Desulfitobacteriaceae</taxon>
        <taxon>Syntrophobotulus</taxon>
    </lineage>
</organism>
<dbReference type="Gene3D" id="3.90.1570.50">
    <property type="match status" value="1"/>
</dbReference>
<dbReference type="InterPro" id="IPR014001">
    <property type="entry name" value="Helicase_ATP-bd"/>
</dbReference>
<dbReference type="Gene3D" id="3.40.50.300">
    <property type="entry name" value="P-loop containing nucleotide triphosphate hydrolases"/>
    <property type="match status" value="2"/>
</dbReference>
<dbReference type="Proteomes" id="UP000007488">
    <property type="component" value="Chromosome"/>
</dbReference>
<dbReference type="REBASE" id="33842">
    <property type="entry name" value="Sgl8271IP"/>
</dbReference>
<accession>F0T1T3</accession>